<dbReference type="Proteomes" id="UP000251923">
    <property type="component" value="Unassembled WGS sequence"/>
</dbReference>
<dbReference type="GeneID" id="86970711"/>
<dbReference type="InterPro" id="IPR001387">
    <property type="entry name" value="Cro/C1-type_HTH"/>
</dbReference>
<dbReference type="PANTHER" id="PTHR46558">
    <property type="entry name" value="TRACRIPTIONAL REGULATORY PROTEIN-RELATED-RELATED"/>
    <property type="match status" value="1"/>
</dbReference>
<dbReference type="Pfam" id="PF01381">
    <property type="entry name" value="HTH_3"/>
    <property type="match status" value="1"/>
</dbReference>
<evidence type="ECO:0000313" key="3">
    <source>
        <dbReference type="Proteomes" id="UP000251923"/>
    </source>
</evidence>
<accession>A0A178HI81</accession>
<dbReference type="RefSeq" id="WP_064292446.1">
    <property type="nucleotide sequence ID" value="NZ_JASODG010000001.1"/>
</dbReference>
<comment type="caution">
    <text evidence="2">The sequence shown here is derived from an EMBL/GenBank/DDBJ whole genome shotgun (WGS) entry which is preliminary data.</text>
</comment>
<evidence type="ECO:0000313" key="2">
    <source>
        <dbReference type="EMBL" id="RAV81044.1"/>
    </source>
</evidence>
<protein>
    <submittedName>
        <fullName evidence="2">Transcriptional regulator</fullName>
    </submittedName>
</protein>
<dbReference type="PANTHER" id="PTHR46558:SF4">
    <property type="entry name" value="DNA-BIDING PHAGE PROTEIN"/>
    <property type="match status" value="1"/>
</dbReference>
<reference evidence="2 3" key="1">
    <citation type="submission" date="2018-04" db="EMBL/GenBank/DDBJ databases">
        <title>Aerococcus urinae genomes.</title>
        <authorList>
            <person name="Hilt E."/>
            <person name="Gilbert N.M."/>
            <person name="Thomas-White K."/>
            <person name="Putonti C."/>
            <person name="Lewis A.L."/>
            <person name="Visck K.L."/>
            <person name="Wolfe A.J."/>
        </authorList>
    </citation>
    <scope>NUCLEOTIDE SEQUENCE [LARGE SCALE GENOMIC DNA]</scope>
    <source>
        <strain evidence="2 3">UMB7480</strain>
    </source>
</reference>
<dbReference type="EMBL" id="QMHM01000002">
    <property type="protein sequence ID" value="RAV81044.1"/>
    <property type="molecule type" value="Genomic_DNA"/>
</dbReference>
<dbReference type="Gene3D" id="1.10.260.40">
    <property type="entry name" value="lambda repressor-like DNA-binding domains"/>
    <property type="match status" value="1"/>
</dbReference>
<sequence length="67" mass="7843">MKNKLKSIRKEHKMTQQDLADLVGVSRQTINMVENNKYDPSLHLAMTIARYLNLHVEDIFLLEEDDS</sequence>
<gene>
    <name evidence="2" type="ORF">DBT54_01170</name>
</gene>
<dbReference type="CDD" id="cd00093">
    <property type="entry name" value="HTH_XRE"/>
    <property type="match status" value="1"/>
</dbReference>
<proteinExistence type="predicted"/>
<dbReference type="PROSITE" id="PS50943">
    <property type="entry name" value="HTH_CROC1"/>
    <property type="match status" value="1"/>
</dbReference>
<name>A0A178HI81_9LACT</name>
<organism evidence="2 3">
    <name type="scientific">Aerococcus urinae</name>
    <dbReference type="NCBI Taxonomy" id="1376"/>
    <lineage>
        <taxon>Bacteria</taxon>
        <taxon>Bacillati</taxon>
        <taxon>Bacillota</taxon>
        <taxon>Bacilli</taxon>
        <taxon>Lactobacillales</taxon>
        <taxon>Aerococcaceae</taxon>
        <taxon>Aerococcus</taxon>
    </lineage>
</organism>
<keyword evidence="1" id="KW-0238">DNA-binding</keyword>
<dbReference type="GO" id="GO:0003677">
    <property type="term" value="F:DNA binding"/>
    <property type="evidence" value="ECO:0007669"/>
    <property type="project" value="UniProtKB-KW"/>
</dbReference>
<dbReference type="SUPFAM" id="SSF47413">
    <property type="entry name" value="lambda repressor-like DNA-binding domains"/>
    <property type="match status" value="1"/>
</dbReference>
<dbReference type="AlphaFoldDB" id="A0A178HI81"/>
<dbReference type="SMART" id="SM00530">
    <property type="entry name" value="HTH_XRE"/>
    <property type="match status" value="1"/>
</dbReference>
<evidence type="ECO:0000256" key="1">
    <source>
        <dbReference type="ARBA" id="ARBA00023125"/>
    </source>
</evidence>
<dbReference type="InterPro" id="IPR010982">
    <property type="entry name" value="Lambda_DNA-bd_dom_sf"/>
</dbReference>